<name>A0ABR4IV64_9EURO</name>
<dbReference type="Proteomes" id="UP001610446">
    <property type="component" value="Unassembled WGS sequence"/>
</dbReference>
<proteinExistence type="predicted"/>
<reference evidence="1 2" key="1">
    <citation type="submission" date="2024-07" db="EMBL/GenBank/DDBJ databases">
        <title>Section-level genome sequencing and comparative genomics of Aspergillus sections Usti and Cavernicolus.</title>
        <authorList>
            <consortium name="Lawrence Berkeley National Laboratory"/>
            <person name="Nybo J.L."/>
            <person name="Vesth T.C."/>
            <person name="Theobald S."/>
            <person name="Frisvad J.C."/>
            <person name="Larsen T.O."/>
            <person name="Kjaerboelling I."/>
            <person name="Rothschild-Mancinelli K."/>
            <person name="Lyhne E.K."/>
            <person name="Kogle M.E."/>
            <person name="Barry K."/>
            <person name="Clum A."/>
            <person name="Na H."/>
            <person name="Ledsgaard L."/>
            <person name="Lin J."/>
            <person name="Lipzen A."/>
            <person name="Kuo A."/>
            <person name="Riley R."/>
            <person name="Mondo S."/>
            <person name="Labutti K."/>
            <person name="Haridas S."/>
            <person name="Pangalinan J."/>
            <person name="Salamov A.A."/>
            <person name="Simmons B.A."/>
            <person name="Magnuson J.K."/>
            <person name="Chen J."/>
            <person name="Drula E."/>
            <person name="Henrissat B."/>
            <person name="Wiebenga A."/>
            <person name="Lubbers R.J."/>
            <person name="Gomes A.C."/>
            <person name="Makela M.R."/>
            <person name="Stajich J."/>
            <person name="Grigoriev I.V."/>
            <person name="Mortensen U.H."/>
            <person name="De Vries R.P."/>
            <person name="Baker S.E."/>
            <person name="Andersen M.R."/>
        </authorList>
    </citation>
    <scope>NUCLEOTIDE SEQUENCE [LARGE SCALE GENOMIC DNA]</scope>
    <source>
        <strain evidence="1 2">CBS 123904</strain>
    </source>
</reference>
<evidence type="ECO:0008006" key="3">
    <source>
        <dbReference type="Google" id="ProtNLM"/>
    </source>
</evidence>
<evidence type="ECO:0000313" key="2">
    <source>
        <dbReference type="Proteomes" id="UP001610446"/>
    </source>
</evidence>
<keyword evidence="2" id="KW-1185">Reference proteome</keyword>
<dbReference type="EMBL" id="JBFXLU010000279">
    <property type="protein sequence ID" value="KAL2831648.1"/>
    <property type="molecule type" value="Genomic_DNA"/>
</dbReference>
<evidence type="ECO:0000313" key="1">
    <source>
        <dbReference type="EMBL" id="KAL2831648.1"/>
    </source>
</evidence>
<gene>
    <name evidence="1" type="ORF">BJY01DRAFT_254194</name>
</gene>
<protein>
    <recommendedName>
        <fullName evidence="3">F-box domain-containing protein</fullName>
    </recommendedName>
</protein>
<comment type="caution">
    <text evidence="1">The sequence shown here is derived from an EMBL/GenBank/DDBJ whole genome shotgun (WGS) entry which is preliminary data.</text>
</comment>
<sequence>MPGIRNEWPAIPGVLSRMSTRFRKYLKEHMKKRTLGPNHEVAGSVSVLPPETIADIAFFLTTTPSAAYLSAWSHRKLRQLVLQPRLAQQVRKIVVTERNFGDGLGHGLEWRRDADGLRLDHTQPIICAWLALFKSLPNLSALKVRRPFTAYDKDEWDQINASDAVTVLVSIIAGTRLPLESFEVDLEPQTDNPIDLRRINRRDLIDPGFLLVWNQLKPFSLRVQIANAHAAGFPYLLLHNCPNLKSLSLNFQHGQHASSVINLESLSIRGIELLLRHKRSLRRLSLMSITFPDSGLWRWLFSILREECATLGSIEVNDLREICYEATRLINFPEVPTTSTKHSDGVRFVYHSRRWPATATNRRAPLRNFDISYEGPEMDKALKMMDNWAEALKVGPA</sequence>
<organism evidence="1 2">
    <name type="scientific">Aspergillus pseudoustus</name>
    <dbReference type="NCBI Taxonomy" id="1810923"/>
    <lineage>
        <taxon>Eukaryota</taxon>
        <taxon>Fungi</taxon>
        <taxon>Dikarya</taxon>
        <taxon>Ascomycota</taxon>
        <taxon>Pezizomycotina</taxon>
        <taxon>Eurotiomycetes</taxon>
        <taxon>Eurotiomycetidae</taxon>
        <taxon>Eurotiales</taxon>
        <taxon>Aspergillaceae</taxon>
        <taxon>Aspergillus</taxon>
        <taxon>Aspergillus subgen. Nidulantes</taxon>
    </lineage>
</organism>
<accession>A0ABR4IV64</accession>